<dbReference type="PANTHER" id="PTHR11042:SF185">
    <property type="entry name" value="WEE1-LIKE PROTEIN KINASE"/>
    <property type="match status" value="1"/>
</dbReference>
<dbReference type="Pfam" id="PF00069">
    <property type="entry name" value="Pkinase"/>
    <property type="match status" value="1"/>
</dbReference>
<dbReference type="InterPro" id="IPR000719">
    <property type="entry name" value="Prot_kinase_dom"/>
</dbReference>
<dbReference type="PROSITE" id="PS50011">
    <property type="entry name" value="PROTEIN_KINASE_DOM"/>
    <property type="match status" value="1"/>
</dbReference>
<evidence type="ECO:0000256" key="1">
    <source>
        <dbReference type="ARBA" id="ARBA00011903"/>
    </source>
</evidence>
<dbReference type="Gene3D" id="1.10.510.10">
    <property type="entry name" value="Transferase(Phosphotransferase) domain 1"/>
    <property type="match status" value="1"/>
</dbReference>
<comment type="similarity">
    <text evidence="9">Belongs to the protein kinase superfamily. Ser/Thr protein kinase family. GCN2 subfamily.</text>
</comment>
<dbReference type="Proteomes" id="UP001359559">
    <property type="component" value="Unassembled WGS sequence"/>
</dbReference>
<dbReference type="FunFam" id="1.10.510.10:FF:000531">
    <property type="entry name" value="Wee1-like protein kinase"/>
    <property type="match status" value="1"/>
</dbReference>
<evidence type="ECO:0000256" key="7">
    <source>
        <dbReference type="ARBA" id="ARBA00022842"/>
    </source>
</evidence>
<evidence type="ECO:0000256" key="8">
    <source>
        <dbReference type="ARBA" id="ARBA00023137"/>
    </source>
</evidence>
<feature type="binding site" evidence="11">
    <location>
        <position position="293"/>
    </location>
    <ligand>
        <name>ATP</name>
        <dbReference type="ChEBI" id="CHEBI:30616"/>
    </ligand>
</feature>
<dbReference type="InterPro" id="IPR017441">
    <property type="entry name" value="Protein_kinase_ATP_BS"/>
</dbReference>
<dbReference type="InterPro" id="IPR008271">
    <property type="entry name" value="Ser/Thr_kinase_AS"/>
</dbReference>
<dbReference type="AlphaFoldDB" id="A0AAN9P3P3"/>
<dbReference type="EC" id="2.7.10.2" evidence="1"/>
<evidence type="ECO:0000256" key="11">
    <source>
        <dbReference type="PROSITE-ProRule" id="PRU10141"/>
    </source>
</evidence>
<keyword evidence="6 11" id="KW-0067">ATP-binding</keyword>
<keyword evidence="4 11" id="KW-0547">Nucleotide-binding</keyword>
<evidence type="ECO:0000256" key="9">
    <source>
        <dbReference type="ARBA" id="ARBA00037982"/>
    </source>
</evidence>
<dbReference type="Gene3D" id="3.30.200.20">
    <property type="entry name" value="Phosphorylase Kinase, domain 1"/>
    <property type="match status" value="1"/>
</dbReference>
<dbReference type="EMBL" id="JAYKXN010000005">
    <property type="protein sequence ID" value="KAK7284675.1"/>
    <property type="molecule type" value="Genomic_DNA"/>
</dbReference>
<keyword evidence="5" id="KW-0418">Kinase</keyword>
<keyword evidence="14" id="KW-1185">Reference proteome</keyword>
<evidence type="ECO:0000313" key="13">
    <source>
        <dbReference type="EMBL" id="KAK7284675.1"/>
    </source>
</evidence>
<sequence length="517" mass="58126">MCNIFHKFFKGFNTCSTQEVTSSFPVIVMVLVKEMKMKGPRVGKKKRNMKGTLGNNKSTRLLQLQLGQVSLFPLRQPSSARFQNLLDAEAHGSSSKPTVTDDRDFILSQDFFCTPDYITPDNQNILKTLDFDKENTPCPKSPEKLNTTKSKRCRLDAMSVNPLSPTLSGDHQGVVELGKDSVPEEVDVERTEAAGRPKAQSYVSRSAVALRCRVMPPPCIRNPYVKDALEKDIDPFGNQRLKCAGLFPAVTGGGDGLSRYHTDFHEIEQIGRGNFSNVFKVLKRIDGCLYAVKHSTRQLRQETERTKALMEVQALAALGHHENIVGYYSSWFENEQLYIQMELCDHSLSLKKCSALFTEEQVLEALFQVANALRFIHEKGMAHLDVKPDNIYVKNGVYKLGDFGCATLVDNSLPIEEGDARYMPQEILNENYDHLEKVDIFSLGASIYELICRLPLPESGCLFSNLKEGKLHLLPSHSLQLQNLLKAMMDLDPAKRPSAKELTENPIFTRFQRTAGN</sequence>
<organism evidence="13 14">
    <name type="scientific">Clitoria ternatea</name>
    <name type="common">Butterfly pea</name>
    <dbReference type="NCBI Taxonomy" id="43366"/>
    <lineage>
        <taxon>Eukaryota</taxon>
        <taxon>Viridiplantae</taxon>
        <taxon>Streptophyta</taxon>
        <taxon>Embryophyta</taxon>
        <taxon>Tracheophyta</taxon>
        <taxon>Spermatophyta</taxon>
        <taxon>Magnoliopsida</taxon>
        <taxon>eudicotyledons</taxon>
        <taxon>Gunneridae</taxon>
        <taxon>Pentapetalae</taxon>
        <taxon>rosids</taxon>
        <taxon>fabids</taxon>
        <taxon>Fabales</taxon>
        <taxon>Fabaceae</taxon>
        <taxon>Papilionoideae</taxon>
        <taxon>50 kb inversion clade</taxon>
        <taxon>NPAAA clade</taxon>
        <taxon>indigoferoid/millettioid clade</taxon>
        <taxon>Phaseoleae</taxon>
        <taxon>Clitoria</taxon>
    </lineage>
</organism>
<protein>
    <recommendedName>
        <fullName evidence="10">Wee1-like protein kinase</fullName>
        <ecNumber evidence="1">2.7.10.2</ecNumber>
    </recommendedName>
</protein>
<keyword evidence="7" id="KW-0460">Magnesium</keyword>
<evidence type="ECO:0000313" key="14">
    <source>
        <dbReference type="Proteomes" id="UP001359559"/>
    </source>
</evidence>
<dbReference type="SUPFAM" id="SSF56112">
    <property type="entry name" value="Protein kinase-like (PK-like)"/>
    <property type="match status" value="1"/>
</dbReference>
<dbReference type="InterPro" id="IPR050339">
    <property type="entry name" value="CC_SR_Kinase"/>
</dbReference>
<evidence type="ECO:0000256" key="3">
    <source>
        <dbReference type="ARBA" id="ARBA00022723"/>
    </source>
</evidence>
<reference evidence="13 14" key="1">
    <citation type="submission" date="2024-01" db="EMBL/GenBank/DDBJ databases">
        <title>The genomes of 5 underutilized Papilionoideae crops provide insights into root nodulation and disease resistance.</title>
        <authorList>
            <person name="Yuan L."/>
        </authorList>
    </citation>
    <scope>NUCLEOTIDE SEQUENCE [LARGE SCALE GENOMIC DNA]</scope>
    <source>
        <strain evidence="13">LY-2023</strain>
        <tissue evidence="13">Leaf</tissue>
    </source>
</reference>
<evidence type="ECO:0000256" key="5">
    <source>
        <dbReference type="ARBA" id="ARBA00022777"/>
    </source>
</evidence>
<dbReference type="GO" id="GO:0004715">
    <property type="term" value="F:non-membrane spanning protein tyrosine kinase activity"/>
    <property type="evidence" value="ECO:0007669"/>
    <property type="project" value="UniProtKB-EC"/>
</dbReference>
<evidence type="ECO:0000256" key="10">
    <source>
        <dbReference type="ARBA" id="ARBA00067836"/>
    </source>
</evidence>
<comment type="caution">
    <text evidence="13">The sequence shown here is derived from an EMBL/GenBank/DDBJ whole genome shotgun (WGS) entry which is preliminary data.</text>
</comment>
<dbReference type="FunFam" id="3.30.200.20:FF:000356">
    <property type="entry name" value="WEE protein kinase"/>
    <property type="match status" value="1"/>
</dbReference>
<proteinExistence type="inferred from homology"/>
<dbReference type="PROSITE" id="PS00107">
    <property type="entry name" value="PROTEIN_KINASE_ATP"/>
    <property type="match status" value="1"/>
</dbReference>
<keyword evidence="3" id="KW-0479">Metal-binding</keyword>
<dbReference type="GO" id="GO:0046872">
    <property type="term" value="F:metal ion binding"/>
    <property type="evidence" value="ECO:0007669"/>
    <property type="project" value="UniProtKB-KW"/>
</dbReference>
<accession>A0AAN9P3P3</accession>
<dbReference type="GO" id="GO:0005634">
    <property type="term" value="C:nucleus"/>
    <property type="evidence" value="ECO:0007669"/>
    <property type="project" value="TreeGrafter"/>
</dbReference>
<dbReference type="GO" id="GO:0005524">
    <property type="term" value="F:ATP binding"/>
    <property type="evidence" value="ECO:0007669"/>
    <property type="project" value="UniProtKB-UniRule"/>
</dbReference>
<keyword evidence="8" id="KW-0829">Tyrosine-protein kinase</keyword>
<gene>
    <name evidence="13" type="ORF">RJT34_19425</name>
</gene>
<feature type="domain" description="Protein kinase" evidence="12">
    <location>
        <begin position="264"/>
        <end position="508"/>
    </location>
</feature>
<dbReference type="PANTHER" id="PTHR11042">
    <property type="entry name" value="EUKARYOTIC TRANSLATION INITIATION FACTOR 2-ALPHA KINASE EIF2-ALPHA KINASE -RELATED"/>
    <property type="match status" value="1"/>
</dbReference>
<evidence type="ECO:0000256" key="2">
    <source>
        <dbReference type="ARBA" id="ARBA00022679"/>
    </source>
</evidence>
<dbReference type="GO" id="GO:0005737">
    <property type="term" value="C:cytoplasm"/>
    <property type="evidence" value="ECO:0007669"/>
    <property type="project" value="TreeGrafter"/>
</dbReference>
<evidence type="ECO:0000256" key="4">
    <source>
        <dbReference type="ARBA" id="ARBA00022741"/>
    </source>
</evidence>
<evidence type="ECO:0000256" key="6">
    <source>
        <dbReference type="ARBA" id="ARBA00022840"/>
    </source>
</evidence>
<dbReference type="SMART" id="SM00220">
    <property type="entry name" value="S_TKc"/>
    <property type="match status" value="1"/>
</dbReference>
<evidence type="ECO:0000259" key="12">
    <source>
        <dbReference type="PROSITE" id="PS50011"/>
    </source>
</evidence>
<dbReference type="PROSITE" id="PS00108">
    <property type="entry name" value="PROTEIN_KINASE_ST"/>
    <property type="match status" value="1"/>
</dbReference>
<dbReference type="InterPro" id="IPR011009">
    <property type="entry name" value="Kinase-like_dom_sf"/>
</dbReference>
<keyword evidence="2" id="KW-0808">Transferase</keyword>
<name>A0AAN9P3P3_CLITE</name>